<evidence type="ECO:0000256" key="2">
    <source>
        <dbReference type="ARBA" id="ARBA00005722"/>
    </source>
</evidence>
<dbReference type="EMBL" id="CP045503">
    <property type="protein sequence ID" value="QPG57171.1"/>
    <property type="molecule type" value="Genomic_DNA"/>
</dbReference>
<keyword evidence="3" id="KW-0732">Signal</keyword>
<dbReference type="RefSeq" id="WP_142872538.1">
    <property type="nucleotide sequence ID" value="NZ_CP045503.2"/>
</dbReference>
<evidence type="ECO:0000313" key="7">
    <source>
        <dbReference type="Proteomes" id="UP000316416"/>
    </source>
</evidence>
<keyword evidence="7" id="KW-1185">Reference proteome</keyword>
<keyword evidence="4" id="KW-0472">Membrane</keyword>
<evidence type="ECO:0000256" key="5">
    <source>
        <dbReference type="ARBA" id="ARBA00023237"/>
    </source>
</evidence>
<name>A0ABX6V4E6_9GAMM</name>
<comment type="similarity">
    <text evidence="2">Belongs to the MipA/OmpV family.</text>
</comment>
<organism evidence="6 7">
    <name type="scientific">Shewanella eurypsychrophilus</name>
    <dbReference type="NCBI Taxonomy" id="2593656"/>
    <lineage>
        <taxon>Bacteria</taxon>
        <taxon>Pseudomonadati</taxon>
        <taxon>Pseudomonadota</taxon>
        <taxon>Gammaproteobacteria</taxon>
        <taxon>Alteromonadales</taxon>
        <taxon>Shewanellaceae</taxon>
        <taxon>Shewanella</taxon>
    </lineage>
</organism>
<sequence>MSKNVKKISLGIIQIIMLTLMIFPRIATASDIASSVGSGVENRLADGGYFELGASVYGVNKIDVRQTSHESVQPSLLISGMYQYKGLFVEMIHQSQDGINLGFNFWNSQNWSLDLLLANLQSSWSRSEGVDPSMLNEAGRNAYLMSEESLYVGAGFRATRYWGERYVFQYRLVSDYYDDQGILSTARLGTSWQVRNWNFHALASIEYSSSTLNSYLFGVSDEEATDLFPEYQPGSSFNYGMELGVAYPLSESFVFRAMYRFKILPDEVTDSPFNQTGYVSFFNASISYVF</sequence>
<evidence type="ECO:0000256" key="3">
    <source>
        <dbReference type="ARBA" id="ARBA00022729"/>
    </source>
</evidence>
<reference evidence="6" key="1">
    <citation type="submission" date="2021-07" db="EMBL/GenBank/DDBJ databases">
        <title>Shewanella sp. YLB-07 whole genome sequence.</title>
        <authorList>
            <person name="Yu L."/>
        </authorList>
    </citation>
    <scope>NUCLEOTIDE SEQUENCE</scope>
    <source>
        <strain evidence="6">YLB-08</strain>
    </source>
</reference>
<comment type="subcellular location">
    <subcellularLocation>
        <location evidence="1">Cell outer membrane</location>
    </subcellularLocation>
</comment>
<evidence type="ECO:0000256" key="1">
    <source>
        <dbReference type="ARBA" id="ARBA00004442"/>
    </source>
</evidence>
<gene>
    <name evidence="6" type="ORF">FM038_006750</name>
</gene>
<dbReference type="Pfam" id="PF06629">
    <property type="entry name" value="MipA"/>
    <property type="match status" value="1"/>
</dbReference>
<dbReference type="Proteomes" id="UP000316416">
    <property type="component" value="Chromosome"/>
</dbReference>
<keyword evidence="5" id="KW-0998">Cell outer membrane</keyword>
<evidence type="ECO:0000256" key="4">
    <source>
        <dbReference type="ARBA" id="ARBA00023136"/>
    </source>
</evidence>
<dbReference type="PANTHER" id="PTHR38776:SF1">
    <property type="entry name" value="MLTA-INTERACTING PROTEIN-RELATED"/>
    <property type="match status" value="1"/>
</dbReference>
<dbReference type="PANTHER" id="PTHR38776">
    <property type="entry name" value="MLTA-INTERACTING PROTEIN-RELATED"/>
    <property type="match status" value="1"/>
</dbReference>
<proteinExistence type="inferred from homology"/>
<dbReference type="InterPro" id="IPR010583">
    <property type="entry name" value="MipA"/>
</dbReference>
<evidence type="ECO:0000313" key="6">
    <source>
        <dbReference type="EMBL" id="QPG57171.1"/>
    </source>
</evidence>
<protein>
    <submittedName>
        <fullName evidence="6">MipA/OmpV family protein</fullName>
    </submittedName>
</protein>
<accession>A0ABX6V4E6</accession>